<feature type="domain" description="Rho-GAP" evidence="1">
    <location>
        <begin position="69"/>
        <end position="256"/>
    </location>
</feature>
<evidence type="ECO:0000259" key="1">
    <source>
        <dbReference type="PROSITE" id="PS50238"/>
    </source>
</evidence>
<sequence>MFINDRADKNNVRQNVADYLLGLVKRKIENEKAEGIMPTVKLWKSNKFKFEEKNERRTKKRHKTKAFNTSLKRIQTENVTLTTGQTVSVPKFVPELCEFILQNVETTGIFRLAGSCFKQQKIKLRLDEGGRLSDEDQLNVIDVASVLKLFLRELPEPLVPEQCHKLFLACWSLENQEEAILFATLVLPTENLNLLIYLMQFFKKVASFSSHNKMDSYNISVCITPNIFPAQQLSGDQLFDSIEITKFLIEKSSDIGVITNKMQQQLEFEKKVGENKNNFLITVLKYLKRIICNC</sequence>
<dbReference type="Pfam" id="PF00620">
    <property type="entry name" value="RhoGAP"/>
    <property type="match status" value="1"/>
</dbReference>
<dbReference type="PANTHER" id="PTHR15670:SF4">
    <property type="entry name" value="RHO GTPASE-ACTIVATING PROTEIN 11A"/>
    <property type="match status" value="1"/>
</dbReference>
<dbReference type="AlphaFoldDB" id="A0AAV8ZK89"/>
<dbReference type="InterPro" id="IPR042869">
    <property type="entry name" value="ARHGAP11A/B"/>
</dbReference>
<dbReference type="InterPro" id="IPR008936">
    <property type="entry name" value="Rho_GTPase_activation_prot"/>
</dbReference>
<reference evidence="2" key="1">
    <citation type="journal article" date="2023" name="Insect Mol. Biol.">
        <title>Genome sequencing provides insights into the evolution of gene families encoding plant cell wall-degrading enzymes in longhorned beetles.</title>
        <authorList>
            <person name="Shin N.R."/>
            <person name="Okamura Y."/>
            <person name="Kirsch R."/>
            <person name="Pauchet Y."/>
        </authorList>
    </citation>
    <scope>NUCLEOTIDE SEQUENCE</scope>
    <source>
        <strain evidence="2">RBIC_L_NR</strain>
    </source>
</reference>
<dbReference type="EMBL" id="JANEYF010001459">
    <property type="protein sequence ID" value="KAJ8963931.1"/>
    <property type="molecule type" value="Genomic_DNA"/>
</dbReference>
<accession>A0AAV8ZK89</accession>
<dbReference type="SMART" id="SM00324">
    <property type="entry name" value="RhoGAP"/>
    <property type="match status" value="1"/>
</dbReference>
<dbReference type="PANTHER" id="PTHR15670">
    <property type="entry name" value="RHO GTPASE ACTIVATING PROTEIN 11A"/>
    <property type="match status" value="1"/>
</dbReference>
<protein>
    <recommendedName>
        <fullName evidence="1">Rho-GAP domain-containing protein</fullName>
    </recommendedName>
</protein>
<dbReference type="Proteomes" id="UP001162156">
    <property type="component" value="Unassembled WGS sequence"/>
</dbReference>
<gene>
    <name evidence="2" type="ORF">NQ314_005260</name>
</gene>
<name>A0AAV8ZK89_9CUCU</name>
<evidence type="ECO:0000313" key="2">
    <source>
        <dbReference type="EMBL" id="KAJ8963931.1"/>
    </source>
</evidence>
<dbReference type="InterPro" id="IPR000198">
    <property type="entry name" value="RhoGAP_dom"/>
</dbReference>
<organism evidence="2 3">
    <name type="scientific">Rhamnusium bicolor</name>
    <dbReference type="NCBI Taxonomy" id="1586634"/>
    <lineage>
        <taxon>Eukaryota</taxon>
        <taxon>Metazoa</taxon>
        <taxon>Ecdysozoa</taxon>
        <taxon>Arthropoda</taxon>
        <taxon>Hexapoda</taxon>
        <taxon>Insecta</taxon>
        <taxon>Pterygota</taxon>
        <taxon>Neoptera</taxon>
        <taxon>Endopterygota</taxon>
        <taxon>Coleoptera</taxon>
        <taxon>Polyphaga</taxon>
        <taxon>Cucujiformia</taxon>
        <taxon>Chrysomeloidea</taxon>
        <taxon>Cerambycidae</taxon>
        <taxon>Lepturinae</taxon>
        <taxon>Rhagiini</taxon>
        <taxon>Rhamnusium</taxon>
    </lineage>
</organism>
<comment type="caution">
    <text evidence="2">The sequence shown here is derived from an EMBL/GenBank/DDBJ whole genome shotgun (WGS) entry which is preliminary data.</text>
</comment>
<dbReference type="GO" id="GO:0007165">
    <property type="term" value="P:signal transduction"/>
    <property type="evidence" value="ECO:0007669"/>
    <property type="project" value="InterPro"/>
</dbReference>
<dbReference type="GO" id="GO:0005096">
    <property type="term" value="F:GTPase activator activity"/>
    <property type="evidence" value="ECO:0007669"/>
    <property type="project" value="TreeGrafter"/>
</dbReference>
<dbReference type="Gene3D" id="1.10.555.10">
    <property type="entry name" value="Rho GTPase activation protein"/>
    <property type="match status" value="1"/>
</dbReference>
<proteinExistence type="predicted"/>
<evidence type="ECO:0000313" key="3">
    <source>
        <dbReference type="Proteomes" id="UP001162156"/>
    </source>
</evidence>
<dbReference type="SUPFAM" id="SSF48350">
    <property type="entry name" value="GTPase activation domain, GAP"/>
    <property type="match status" value="1"/>
</dbReference>
<keyword evidence="3" id="KW-1185">Reference proteome</keyword>
<dbReference type="PROSITE" id="PS50238">
    <property type="entry name" value="RHOGAP"/>
    <property type="match status" value="1"/>
</dbReference>